<dbReference type="SUPFAM" id="SSF51206">
    <property type="entry name" value="cAMP-binding domain-like"/>
    <property type="match status" value="1"/>
</dbReference>
<evidence type="ECO:0000259" key="1">
    <source>
        <dbReference type="PROSITE" id="PS50042"/>
    </source>
</evidence>
<reference evidence="2" key="1">
    <citation type="journal article" date="2014" name="Int. J. Syst. Evol. Microbiol.">
        <title>Complete genome sequence of Corynebacterium casei LMG S-19264T (=DSM 44701T), isolated from a smear-ripened cheese.</title>
        <authorList>
            <consortium name="US DOE Joint Genome Institute (JGI-PGF)"/>
            <person name="Walter F."/>
            <person name="Albersmeier A."/>
            <person name="Kalinowski J."/>
            <person name="Ruckert C."/>
        </authorList>
    </citation>
    <scope>NUCLEOTIDE SEQUENCE</scope>
    <source>
        <strain evidence="2">CCM 7897</strain>
    </source>
</reference>
<dbReference type="PANTHER" id="PTHR24567:SF74">
    <property type="entry name" value="HTH-TYPE TRANSCRIPTIONAL REGULATOR ARCR"/>
    <property type="match status" value="1"/>
</dbReference>
<name>A0A917F3X3_9HYPH</name>
<reference evidence="2" key="2">
    <citation type="submission" date="2020-09" db="EMBL/GenBank/DDBJ databases">
        <authorList>
            <person name="Sun Q."/>
            <person name="Sedlacek I."/>
        </authorList>
    </citation>
    <scope>NUCLEOTIDE SEQUENCE</scope>
    <source>
        <strain evidence="2">CCM 7897</strain>
    </source>
</reference>
<protein>
    <recommendedName>
        <fullName evidence="1">Cyclic nucleotide-binding domain-containing protein</fullName>
    </recommendedName>
</protein>
<dbReference type="GO" id="GO:0005829">
    <property type="term" value="C:cytosol"/>
    <property type="evidence" value="ECO:0007669"/>
    <property type="project" value="TreeGrafter"/>
</dbReference>
<gene>
    <name evidence="2" type="ORF">GCM10007301_02180</name>
</gene>
<keyword evidence="3" id="KW-1185">Reference proteome</keyword>
<dbReference type="InterPro" id="IPR018490">
    <property type="entry name" value="cNMP-bd_dom_sf"/>
</dbReference>
<dbReference type="PANTHER" id="PTHR24567">
    <property type="entry name" value="CRP FAMILY TRANSCRIPTIONAL REGULATORY PROTEIN"/>
    <property type="match status" value="1"/>
</dbReference>
<proteinExistence type="predicted"/>
<dbReference type="PRINTS" id="PR00103">
    <property type="entry name" value="CAMPKINASE"/>
</dbReference>
<dbReference type="EMBL" id="BMCT01000001">
    <property type="protein sequence ID" value="GGF46237.1"/>
    <property type="molecule type" value="Genomic_DNA"/>
</dbReference>
<dbReference type="InterPro" id="IPR000595">
    <property type="entry name" value="cNMP-bd_dom"/>
</dbReference>
<dbReference type="Gene3D" id="2.60.120.10">
    <property type="entry name" value="Jelly Rolls"/>
    <property type="match status" value="1"/>
</dbReference>
<dbReference type="Pfam" id="PF00027">
    <property type="entry name" value="cNMP_binding"/>
    <property type="match status" value="1"/>
</dbReference>
<dbReference type="AlphaFoldDB" id="A0A917F3X3"/>
<dbReference type="InterPro" id="IPR014710">
    <property type="entry name" value="RmlC-like_jellyroll"/>
</dbReference>
<dbReference type="PROSITE" id="PS50042">
    <property type="entry name" value="CNMP_BINDING_3"/>
    <property type="match status" value="1"/>
</dbReference>
<dbReference type="InterPro" id="IPR050397">
    <property type="entry name" value="Env_Response_Regulators"/>
</dbReference>
<evidence type="ECO:0000313" key="2">
    <source>
        <dbReference type="EMBL" id="GGF46237.1"/>
    </source>
</evidence>
<dbReference type="CDD" id="cd00038">
    <property type="entry name" value="CAP_ED"/>
    <property type="match status" value="1"/>
</dbReference>
<dbReference type="RefSeq" id="WP_188574598.1">
    <property type="nucleotide sequence ID" value="NZ_BMCT01000001.1"/>
</dbReference>
<organism evidence="2 3">
    <name type="scientific">Azorhizobium oxalatiphilum</name>
    <dbReference type="NCBI Taxonomy" id="980631"/>
    <lineage>
        <taxon>Bacteria</taxon>
        <taxon>Pseudomonadati</taxon>
        <taxon>Pseudomonadota</taxon>
        <taxon>Alphaproteobacteria</taxon>
        <taxon>Hyphomicrobiales</taxon>
        <taxon>Xanthobacteraceae</taxon>
        <taxon>Azorhizobium</taxon>
    </lineage>
</organism>
<feature type="domain" description="Cyclic nucleotide-binding" evidence="1">
    <location>
        <begin position="1"/>
        <end position="114"/>
    </location>
</feature>
<dbReference type="SMART" id="SM00100">
    <property type="entry name" value="cNMP"/>
    <property type="match status" value="1"/>
</dbReference>
<comment type="caution">
    <text evidence="2">The sequence shown here is derived from an EMBL/GenBank/DDBJ whole genome shotgun (WGS) entry which is preliminary data.</text>
</comment>
<dbReference type="GO" id="GO:0003700">
    <property type="term" value="F:DNA-binding transcription factor activity"/>
    <property type="evidence" value="ECO:0007669"/>
    <property type="project" value="TreeGrafter"/>
</dbReference>
<evidence type="ECO:0000313" key="3">
    <source>
        <dbReference type="Proteomes" id="UP000606044"/>
    </source>
</evidence>
<dbReference type="Proteomes" id="UP000606044">
    <property type="component" value="Unassembled WGS sequence"/>
</dbReference>
<sequence length="122" mass="13463">MMNAIDMSVFARSAGTNVTFPAGATIFRQDDLPDNMYVVQSGTIEMIINGKVVDLCGPKEAFGFLSVIDGEPRTATARAREASEVSVIDPQRFRFMVSEIPHFAEYIMSAMAHRIRGMKEAI</sequence>
<accession>A0A917F3X3</accession>